<dbReference type="InterPro" id="IPR007488">
    <property type="entry name" value="DUF535"/>
</dbReference>
<evidence type="ECO:0000313" key="2">
    <source>
        <dbReference type="Proteomes" id="UP000078599"/>
    </source>
</evidence>
<name>A0ABP1Z453_THIA3</name>
<dbReference type="Proteomes" id="UP000078599">
    <property type="component" value="Unassembled WGS sequence"/>
</dbReference>
<dbReference type="EMBL" id="CTRI01000005">
    <property type="protein sequence ID" value="CQR30016.1"/>
    <property type="molecule type" value="Genomic_DNA"/>
</dbReference>
<comment type="caution">
    <text evidence="1">The sequence shown here is derived from an EMBL/GenBank/DDBJ whole genome shotgun (WGS) entry which is preliminary data.</text>
</comment>
<evidence type="ECO:0000313" key="1">
    <source>
        <dbReference type="EMBL" id="CQR30016.1"/>
    </source>
</evidence>
<accession>A0ABP1Z453</accession>
<dbReference type="RefSeq" id="WP_079668422.1">
    <property type="nucleotide sequence ID" value="NC_014145.1"/>
</dbReference>
<protein>
    <submittedName>
        <fullName evidence="1">Uncharacterized protein</fullName>
    </submittedName>
</protein>
<organism evidence="1 2">
    <name type="scientific">Thiomonas arsenitoxydans (strain DSM 22701 / CIP 110005 / 3As)</name>
    <dbReference type="NCBI Taxonomy" id="426114"/>
    <lineage>
        <taxon>Bacteria</taxon>
        <taxon>Pseudomonadati</taxon>
        <taxon>Pseudomonadota</taxon>
        <taxon>Betaproteobacteria</taxon>
        <taxon>Burkholderiales</taxon>
        <taxon>Thiomonas</taxon>
    </lineage>
</organism>
<keyword evidence="2" id="KW-1185">Reference proteome</keyword>
<dbReference type="Pfam" id="PF04393">
    <property type="entry name" value="DUF535"/>
    <property type="match status" value="1"/>
</dbReference>
<proteinExistence type="predicted"/>
<reference evidence="1 2" key="1">
    <citation type="submission" date="2015-03" db="EMBL/GenBank/DDBJ databases">
        <authorList>
            <person name="Regsiter A."/>
            <person name="william w."/>
        </authorList>
    </citation>
    <scope>NUCLEOTIDE SEQUENCE [LARGE SCALE GENOMIC DNA]</scope>
    <source>
        <strain evidence="1 2">CB1</strain>
    </source>
</reference>
<gene>
    <name evidence="1" type="ORF">THICB1_130056</name>
</gene>
<sequence>MQLRRTKWRVRALLYGRNLAEVKRFMQSTGVQRDILRTPPRLYEKVYRPYLVCGLSPRQSARLVYSHYRLACDYLSGAQRRAIHWHQGLNLCKVAAEAQPSTA</sequence>